<keyword evidence="2" id="KW-0378">Hydrolase</keyword>
<proteinExistence type="inferred from homology"/>
<dbReference type="SUPFAM" id="SSF53474">
    <property type="entry name" value="alpha/beta-Hydrolases"/>
    <property type="match status" value="1"/>
</dbReference>
<accession>A0A5J6GMV4</accession>
<dbReference type="KEGG" id="ska:CP970_36655"/>
<dbReference type="Gene3D" id="3.40.50.1820">
    <property type="entry name" value="alpha/beta hydrolase"/>
    <property type="match status" value="1"/>
</dbReference>
<dbReference type="PANTHER" id="PTHR11487:SF0">
    <property type="entry name" value="S-ACYL FATTY ACID SYNTHASE THIOESTERASE, MEDIUM CHAIN"/>
    <property type="match status" value="1"/>
</dbReference>
<organism evidence="4 5">
    <name type="scientific">Streptomyces kanamyceticus</name>
    <dbReference type="NCBI Taxonomy" id="1967"/>
    <lineage>
        <taxon>Bacteria</taxon>
        <taxon>Bacillati</taxon>
        <taxon>Actinomycetota</taxon>
        <taxon>Actinomycetes</taxon>
        <taxon>Kitasatosporales</taxon>
        <taxon>Streptomycetaceae</taxon>
        <taxon>Streptomyces</taxon>
    </lineage>
</organism>
<feature type="domain" description="Thioesterase TesA-like" evidence="3">
    <location>
        <begin position="32"/>
        <end position="251"/>
    </location>
</feature>
<dbReference type="PANTHER" id="PTHR11487">
    <property type="entry name" value="THIOESTERASE"/>
    <property type="match status" value="1"/>
</dbReference>
<dbReference type="InterPro" id="IPR029058">
    <property type="entry name" value="AB_hydrolase_fold"/>
</dbReference>
<dbReference type="EMBL" id="CP023699">
    <property type="protein sequence ID" value="QEU95732.1"/>
    <property type="molecule type" value="Genomic_DNA"/>
</dbReference>
<dbReference type="Pfam" id="PF00975">
    <property type="entry name" value="Thioesterase"/>
    <property type="match status" value="1"/>
</dbReference>
<protein>
    <submittedName>
        <fullName evidence="4">Thioesterase</fullName>
    </submittedName>
</protein>
<dbReference type="OrthoDB" id="8480037at2"/>
<keyword evidence="5" id="KW-1185">Reference proteome</keyword>
<dbReference type="InterPro" id="IPR020802">
    <property type="entry name" value="TesA-like"/>
</dbReference>
<dbReference type="InterPro" id="IPR001031">
    <property type="entry name" value="Thioesterase"/>
</dbReference>
<gene>
    <name evidence="4" type="ORF">CP970_36655</name>
</gene>
<dbReference type="Proteomes" id="UP000325529">
    <property type="component" value="Chromosome"/>
</dbReference>
<evidence type="ECO:0000313" key="4">
    <source>
        <dbReference type="EMBL" id="QEU95732.1"/>
    </source>
</evidence>
<sequence>MNPMAQTSPGLEAWIRRFHDATDDGVRLVWLPHAGGSASFFHPFSASLAPHVSTFAVQYPGRQDRRREPCLESVPELADALFDVLKEWRDRPLALFGHSMGATLAFEVAVRMEERLGTPATALFVSGRRAPSHFRTELVHTQGDDALVAELAAQGGTDMKLLRDPEILDMVLPMVRSDYKAIETYRGGPDAVVSCPVTVLTGAGDSKVTAEEAAAWRRHSRGGFTLRTFPGGHFYLNDHRETIARIVRTTLAGLSR</sequence>
<reference evidence="4 5" key="1">
    <citation type="submission" date="2017-09" db="EMBL/GenBank/DDBJ databases">
        <authorList>
            <person name="Lee N."/>
            <person name="Cho B.-K."/>
        </authorList>
    </citation>
    <scope>NUCLEOTIDE SEQUENCE [LARGE SCALE GENOMIC DNA]</scope>
    <source>
        <strain evidence="4 5">ATCC 12853</strain>
    </source>
</reference>
<evidence type="ECO:0000256" key="1">
    <source>
        <dbReference type="ARBA" id="ARBA00007169"/>
    </source>
</evidence>
<dbReference type="GO" id="GO:0016787">
    <property type="term" value="F:hydrolase activity"/>
    <property type="evidence" value="ECO:0007669"/>
    <property type="project" value="UniProtKB-KW"/>
</dbReference>
<dbReference type="InterPro" id="IPR012223">
    <property type="entry name" value="TEII"/>
</dbReference>
<evidence type="ECO:0000313" key="5">
    <source>
        <dbReference type="Proteomes" id="UP000325529"/>
    </source>
</evidence>
<dbReference type="RefSeq" id="WP_107098968.1">
    <property type="nucleotide sequence ID" value="NZ_CP023699.1"/>
</dbReference>
<evidence type="ECO:0000256" key="2">
    <source>
        <dbReference type="ARBA" id="ARBA00022801"/>
    </source>
</evidence>
<name>A0A5J6GMV4_STRKN</name>
<dbReference type="AlphaFoldDB" id="A0A5J6GMV4"/>
<comment type="similarity">
    <text evidence="1">Belongs to the thioesterase family.</text>
</comment>
<evidence type="ECO:0000259" key="3">
    <source>
        <dbReference type="SMART" id="SM00824"/>
    </source>
</evidence>
<dbReference type="GO" id="GO:0008610">
    <property type="term" value="P:lipid biosynthetic process"/>
    <property type="evidence" value="ECO:0007669"/>
    <property type="project" value="TreeGrafter"/>
</dbReference>
<dbReference type="SMART" id="SM00824">
    <property type="entry name" value="PKS_TE"/>
    <property type="match status" value="1"/>
</dbReference>